<dbReference type="RefSeq" id="WP_116539670.1">
    <property type="nucleotide sequence ID" value="NZ_QAYL01000006.1"/>
</dbReference>
<evidence type="ECO:0000259" key="1">
    <source>
        <dbReference type="Pfam" id="PF00561"/>
    </source>
</evidence>
<keyword evidence="3" id="KW-1185">Reference proteome</keyword>
<dbReference type="GO" id="GO:0004806">
    <property type="term" value="F:triacylglycerol lipase activity"/>
    <property type="evidence" value="ECO:0007669"/>
    <property type="project" value="TreeGrafter"/>
</dbReference>
<dbReference type="PANTHER" id="PTHR43433">
    <property type="entry name" value="HYDROLASE, ALPHA/BETA FOLD FAMILY PROTEIN"/>
    <property type="match status" value="1"/>
</dbReference>
<dbReference type="OrthoDB" id="8957634at2"/>
<organism evidence="2 3">
    <name type="scientific">Mycobacterium uberis</name>
    <dbReference type="NCBI Taxonomy" id="2162698"/>
    <lineage>
        <taxon>Bacteria</taxon>
        <taxon>Bacillati</taxon>
        <taxon>Actinomycetota</taxon>
        <taxon>Actinomycetes</taxon>
        <taxon>Mycobacteriales</taxon>
        <taxon>Mycobacteriaceae</taxon>
        <taxon>Mycobacterium</taxon>
    </lineage>
</organism>
<evidence type="ECO:0000313" key="3">
    <source>
        <dbReference type="Proteomes" id="UP000258522"/>
    </source>
</evidence>
<sequence>MKIRSGHAISGEVKLYYEDMGDVNDPPVLLIMGLGAQLVLWRTAFCEKLVAQGLRVIRYDNRDVGLSSKTEHPCPSQPLTARLLRFWFGRRNECAYTLEDMADDAVALLDHLDIEQAHIVGASMGGMIAQIFAARFPARTKALAILFSSNNRAFLPPPAPRALLALLTGPPPGSPRDVVVDNVVRVTKIIGSPRYRMPEEQVRADATQVYDRSFYPLGVSRQLSAILGSGSLLHYNQRIVAPTVVIHGRADKLVRPSSGRAVARAITGARLVLFDGMGHDLPQQLWDRVVGVLMSNFAEAS</sequence>
<accession>A0A3E1HIW3</accession>
<dbReference type="SUPFAM" id="SSF53474">
    <property type="entry name" value="alpha/beta-Hydrolases"/>
    <property type="match status" value="1"/>
</dbReference>
<reference evidence="2 3" key="1">
    <citation type="submission" date="2018-07" db="EMBL/GenBank/DDBJ databases">
        <title>Whole genome sequence of Mycobacterium uberis.</title>
        <authorList>
            <person name="Benjak A."/>
        </authorList>
    </citation>
    <scope>NUCLEOTIDE SEQUENCE [LARGE SCALE GENOMIC DNA]</scope>
    <source>
        <strain evidence="2 3">Jura</strain>
    </source>
</reference>
<feature type="domain" description="AB hydrolase-1" evidence="1">
    <location>
        <begin position="26"/>
        <end position="150"/>
    </location>
</feature>
<dbReference type="Pfam" id="PF00561">
    <property type="entry name" value="Abhydrolase_1"/>
    <property type="match status" value="1"/>
</dbReference>
<dbReference type="Proteomes" id="UP000258522">
    <property type="component" value="Unassembled WGS sequence"/>
</dbReference>
<evidence type="ECO:0000313" key="2">
    <source>
        <dbReference type="EMBL" id="RFD26249.1"/>
    </source>
</evidence>
<dbReference type="InterPro" id="IPR000073">
    <property type="entry name" value="AB_hydrolase_1"/>
</dbReference>
<gene>
    <name evidence="2" type="ORF">MUBE_04665</name>
</gene>
<dbReference type="EMBL" id="QAYL01000006">
    <property type="protein sequence ID" value="RFD26249.1"/>
    <property type="molecule type" value="Genomic_DNA"/>
</dbReference>
<dbReference type="PANTHER" id="PTHR43433:SF5">
    <property type="entry name" value="AB HYDROLASE-1 DOMAIN-CONTAINING PROTEIN"/>
    <property type="match status" value="1"/>
</dbReference>
<protein>
    <submittedName>
        <fullName evidence="2">Alpha/beta hydrolase</fullName>
    </submittedName>
</protein>
<name>A0A3E1HIW3_9MYCO</name>
<keyword evidence="2" id="KW-0378">Hydrolase</keyword>
<dbReference type="Gene3D" id="3.40.50.1820">
    <property type="entry name" value="alpha/beta hydrolase"/>
    <property type="match status" value="1"/>
</dbReference>
<proteinExistence type="predicted"/>
<dbReference type="InterPro" id="IPR029058">
    <property type="entry name" value="AB_hydrolase_fold"/>
</dbReference>
<dbReference type="InterPro" id="IPR050471">
    <property type="entry name" value="AB_hydrolase"/>
</dbReference>
<dbReference type="AlphaFoldDB" id="A0A3E1HIW3"/>
<dbReference type="GO" id="GO:0046503">
    <property type="term" value="P:glycerolipid catabolic process"/>
    <property type="evidence" value="ECO:0007669"/>
    <property type="project" value="TreeGrafter"/>
</dbReference>
<comment type="caution">
    <text evidence="2">The sequence shown here is derived from an EMBL/GenBank/DDBJ whole genome shotgun (WGS) entry which is preliminary data.</text>
</comment>